<dbReference type="InParanoid" id="K3YMN8"/>
<evidence type="ECO:0000313" key="1">
    <source>
        <dbReference type="EnsemblPlants" id="KQL01366"/>
    </source>
</evidence>
<dbReference type="Gramene" id="KQL01366">
    <property type="protein sequence ID" value="KQL01366"/>
    <property type="gene ID" value="SETIT_015519mg"/>
</dbReference>
<dbReference type="Proteomes" id="UP000004995">
    <property type="component" value="Unassembled WGS sequence"/>
</dbReference>
<protein>
    <submittedName>
        <fullName evidence="1">Uncharacterized protein</fullName>
    </submittedName>
</protein>
<accession>K3YMN8</accession>
<dbReference type="AlphaFoldDB" id="K3YMN8"/>
<reference evidence="1" key="2">
    <citation type="submission" date="2018-08" db="UniProtKB">
        <authorList>
            <consortium name="EnsemblPlants"/>
        </authorList>
    </citation>
    <scope>IDENTIFICATION</scope>
    <source>
        <strain evidence="1">Yugu1</strain>
    </source>
</reference>
<sequence length="26" mass="2865">MTPQSGRGTIDDEEYELKLKPMVAGV</sequence>
<reference evidence="2" key="1">
    <citation type="journal article" date="2012" name="Nat. Biotechnol.">
        <title>Reference genome sequence of the model plant Setaria.</title>
        <authorList>
            <person name="Bennetzen J.L."/>
            <person name="Schmutz J."/>
            <person name="Wang H."/>
            <person name="Percifield R."/>
            <person name="Hawkins J."/>
            <person name="Pontaroli A.C."/>
            <person name="Estep M."/>
            <person name="Feng L."/>
            <person name="Vaughn J.N."/>
            <person name="Grimwood J."/>
            <person name="Jenkins J."/>
            <person name="Barry K."/>
            <person name="Lindquist E."/>
            <person name="Hellsten U."/>
            <person name="Deshpande S."/>
            <person name="Wang X."/>
            <person name="Wu X."/>
            <person name="Mitros T."/>
            <person name="Triplett J."/>
            <person name="Yang X."/>
            <person name="Ye C.Y."/>
            <person name="Mauro-Herrera M."/>
            <person name="Wang L."/>
            <person name="Li P."/>
            <person name="Sharma M."/>
            <person name="Sharma R."/>
            <person name="Ronald P.C."/>
            <person name="Panaud O."/>
            <person name="Kellogg E.A."/>
            <person name="Brutnell T.P."/>
            <person name="Doust A.N."/>
            <person name="Tuskan G.A."/>
            <person name="Rokhsar D."/>
            <person name="Devos K.M."/>
        </authorList>
    </citation>
    <scope>NUCLEOTIDE SEQUENCE [LARGE SCALE GENOMIC DNA]</scope>
    <source>
        <strain evidence="2">cv. Yugu1</strain>
    </source>
</reference>
<organism evidence="1 2">
    <name type="scientific">Setaria italica</name>
    <name type="common">Foxtail millet</name>
    <name type="synonym">Panicum italicum</name>
    <dbReference type="NCBI Taxonomy" id="4555"/>
    <lineage>
        <taxon>Eukaryota</taxon>
        <taxon>Viridiplantae</taxon>
        <taxon>Streptophyta</taxon>
        <taxon>Embryophyta</taxon>
        <taxon>Tracheophyta</taxon>
        <taxon>Spermatophyta</taxon>
        <taxon>Magnoliopsida</taxon>
        <taxon>Liliopsida</taxon>
        <taxon>Poales</taxon>
        <taxon>Poaceae</taxon>
        <taxon>PACMAD clade</taxon>
        <taxon>Panicoideae</taxon>
        <taxon>Panicodae</taxon>
        <taxon>Paniceae</taxon>
        <taxon>Cenchrinae</taxon>
        <taxon>Setaria</taxon>
    </lineage>
</organism>
<keyword evidence="2" id="KW-1185">Reference proteome</keyword>
<name>K3YMN8_SETIT</name>
<dbReference type="HOGENOM" id="CLU_3417680_0_0_1"/>
<proteinExistence type="predicted"/>
<dbReference type="EnsemblPlants" id="KQL01366">
    <property type="protein sequence ID" value="KQL01366"/>
    <property type="gene ID" value="SETIT_015519mg"/>
</dbReference>
<evidence type="ECO:0000313" key="2">
    <source>
        <dbReference type="Proteomes" id="UP000004995"/>
    </source>
</evidence>
<dbReference type="EMBL" id="AGNK02003712">
    <property type="status" value="NOT_ANNOTATED_CDS"/>
    <property type="molecule type" value="Genomic_DNA"/>
</dbReference>